<keyword evidence="2" id="KW-1185">Reference proteome</keyword>
<dbReference type="AlphaFoldDB" id="A0AAE1IXD6"/>
<reference evidence="1" key="1">
    <citation type="submission" date="2023-10" db="EMBL/GenBank/DDBJ databases">
        <title>Chromosome-level genome of the transformable northern wattle, Acacia crassicarpa.</title>
        <authorList>
            <person name="Massaro I."/>
            <person name="Sinha N.R."/>
            <person name="Poethig S."/>
            <person name="Leichty A.R."/>
        </authorList>
    </citation>
    <scope>NUCLEOTIDE SEQUENCE</scope>
    <source>
        <strain evidence="1">Acra3RX</strain>
        <tissue evidence="1">Leaf</tissue>
    </source>
</reference>
<proteinExistence type="predicted"/>
<comment type="caution">
    <text evidence="1">The sequence shown here is derived from an EMBL/GenBank/DDBJ whole genome shotgun (WGS) entry which is preliminary data.</text>
</comment>
<dbReference type="PANTHER" id="PTHR31350:SF29">
    <property type="entry name" value="PROTEIN SIRB1 N-TERMINAL DOMAIN-CONTAINING PROTEIN"/>
    <property type="match status" value="1"/>
</dbReference>
<gene>
    <name evidence="1" type="ORF">QN277_005985</name>
</gene>
<evidence type="ECO:0000313" key="2">
    <source>
        <dbReference type="Proteomes" id="UP001293593"/>
    </source>
</evidence>
<accession>A0AAE1IXD6</accession>
<sequence>MGGSDLKYAPCNLKLVLHDTLDSSGIDTTQAREARKEFCLQIQKFCGIERETSININRCVHLGRTALCIGAEDDSLVSHSSVLLPVDAFIERLDDLSMDYCTHYSPSFDSSQGFRRTRSSQRESLVVVKVRSRRRGRRETKGEIRTML</sequence>
<organism evidence="1 2">
    <name type="scientific">Acacia crassicarpa</name>
    <name type="common">northern wattle</name>
    <dbReference type="NCBI Taxonomy" id="499986"/>
    <lineage>
        <taxon>Eukaryota</taxon>
        <taxon>Viridiplantae</taxon>
        <taxon>Streptophyta</taxon>
        <taxon>Embryophyta</taxon>
        <taxon>Tracheophyta</taxon>
        <taxon>Spermatophyta</taxon>
        <taxon>Magnoliopsida</taxon>
        <taxon>eudicotyledons</taxon>
        <taxon>Gunneridae</taxon>
        <taxon>Pentapetalae</taxon>
        <taxon>rosids</taxon>
        <taxon>fabids</taxon>
        <taxon>Fabales</taxon>
        <taxon>Fabaceae</taxon>
        <taxon>Caesalpinioideae</taxon>
        <taxon>mimosoid clade</taxon>
        <taxon>Acacieae</taxon>
        <taxon>Acacia</taxon>
    </lineage>
</organism>
<dbReference type="Proteomes" id="UP001293593">
    <property type="component" value="Unassembled WGS sequence"/>
</dbReference>
<evidence type="ECO:0000313" key="1">
    <source>
        <dbReference type="EMBL" id="KAK4259677.1"/>
    </source>
</evidence>
<protein>
    <submittedName>
        <fullName evidence="1">Uncharacterized protein</fullName>
    </submittedName>
</protein>
<name>A0AAE1IXD6_9FABA</name>
<dbReference type="EMBL" id="JAWXYG010000011">
    <property type="protein sequence ID" value="KAK4259677.1"/>
    <property type="molecule type" value="Genomic_DNA"/>
</dbReference>
<dbReference type="PANTHER" id="PTHR31350">
    <property type="entry name" value="SI:DKEY-261L7.2"/>
    <property type="match status" value="1"/>
</dbReference>